<reference evidence="9 10" key="1">
    <citation type="submission" date="2024-05" db="EMBL/GenBank/DDBJ databases">
        <title>Long read based assembly of the Candida bracarensis genome reveals expanded adhesin content.</title>
        <authorList>
            <person name="Marcet-Houben M."/>
            <person name="Ksiezopolska E."/>
            <person name="Gabaldon T."/>
        </authorList>
    </citation>
    <scope>NUCLEOTIDE SEQUENCE [LARGE SCALE GENOMIC DNA]</scope>
    <source>
        <strain evidence="9 10">CBM6</strain>
    </source>
</reference>
<comment type="subcellular location">
    <subcellularLocation>
        <location evidence="1 6">Nucleus</location>
    </subcellularLocation>
</comment>
<evidence type="ECO:0000256" key="2">
    <source>
        <dbReference type="ARBA" id="ARBA00005334"/>
    </source>
</evidence>
<dbReference type="InterPro" id="IPR016527">
    <property type="entry name" value="ORC4"/>
</dbReference>
<evidence type="ECO:0000256" key="3">
    <source>
        <dbReference type="ARBA" id="ARBA00022705"/>
    </source>
</evidence>
<keyword evidence="4 6" id="KW-0238">DNA-binding</keyword>
<feature type="coiled-coil region" evidence="7">
    <location>
        <begin position="150"/>
        <end position="177"/>
    </location>
</feature>
<evidence type="ECO:0000256" key="6">
    <source>
        <dbReference type="PIRNR" id="PIRNR007858"/>
    </source>
</evidence>
<evidence type="ECO:0000259" key="8">
    <source>
        <dbReference type="Pfam" id="PF14629"/>
    </source>
</evidence>
<name>A0ABR4NPA6_9SACH</name>
<dbReference type="InterPro" id="IPR032705">
    <property type="entry name" value="ORC4_C"/>
</dbReference>
<dbReference type="InterPro" id="IPR027417">
    <property type="entry name" value="P-loop_NTPase"/>
</dbReference>
<protein>
    <recommendedName>
        <fullName evidence="6">Origin recognition complex subunit 4</fullName>
    </recommendedName>
</protein>
<proteinExistence type="inferred from homology"/>
<dbReference type="Proteomes" id="UP001623330">
    <property type="component" value="Unassembled WGS sequence"/>
</dbReference>
<comment type="caution">
    <text evidence="9">The sequence shown here is derived from an EMBL/GenBank/DDBJ whole genome shotgun (WGS) entry which is preliminary data.</text>
</comment>
<keyword evidence="3 6" id="KW-0235">DNA replication</keyword>
<keyword evidence="5 6" id="KW-0539">Nucleus</keyword>
<dbReference type="PIRSF" id="PIRSF007858">
    <property type="entry name" value="ORC4"/>
    <property type="match status" value="1"/>
</dbReference>
<evidence type="ECO:0000256" key="7">
    <source>
        <dbReference type="SAM" id="Coils"/>
    </source>
</evidence>
<dbReference type="SUPFAM" id="SSF52540">
    <property type="entry name" value="P-loop containing nucleoside triphosphate hydrolases"/>
    <property type="match status" value="1"/>
</dbReference>
<evidence type="ECO:0000313" key="10">
    <source>
        <dbReference type="Proteomes" id="UP001623330"/>
    </source>
</evidence>
<dbReference type="EMBL" id="JBEVYD010000011">
    <property type="protein sequence ID" value="KAL3229756.1"/>
    <property type="molecule type" value="Genomic_DNA"/>
</dbReference>
<keyword evidence="7" id="KW-0175">Coiled coil</keyword>
<evidence type="ECO:0000256" key="5">
    <source>
        <dbReference type="ARBA" id="ARBA00023242"/>
    </source>
</evidence>
<gene>
    <name evidence="9" type="ORF">RNJ44_01892</name>
</gene>
<sequence>MKMDDQQNEVVKAEIKTVKLLPIKVDENLEDDAIELGKVLKKRRIAAPQKNDEYIDKDFNELKRYILRQLQFSLPVEDNFVLPYLQETEQEIDRITKQAVVQKESHSAIIVGQREGFKTYLLEHVISKITRDFKDQFITIRLNGLIHSELTAINSIAIQLEQQLNSLQQDNNSDSSNDLERAIVEDISNGSLTEVFEKILHLLDVASTSKDIGGESNKADSSKVTVLFIFDEIDAFAGPVRQTLLYNLFDMVEHARVPVCIFGCTTKLNILEFLEKRVRSRFSQRIIYMPQIASREQFIENVRHLLLIPEGKIKYAKFWNEKVNLLLNDQNSELIKIIATNDENFRSISLLRNTILPIIANSKDIEGLQDSIVSCSCAHMYNKNQLESSLSRRTLSLSDLELAILISSCRVALKTRDETCNFNLTYAEYESIVKTLNAKIPTMTPSPSKSKQNTVTFDSAIKLWPKKDIKNVWESLLSLGFLAEKSDVGLRDSAMAVFYASNYQLQGNTLPYDLRVYQIQLTLHELRRTIPRTSMYFQWTQL</sequence>
<comment type="similarity">
    <text evidence="2 6">Belongs to the ORC4 family.</text>
</comment>
<accession>A0ABR4NPA6</accession>
<organism evidence="9 10">
    <name type="scientific">Nakaseomyces bracarensis</name>
    <dbReference type="NCBI Taxonomy" id="273131"/>
    <lineage>
        <taxon>Eukaryota</taxon>
        <taxon>Fungi</taxon>
        <taxon>Dikarya</taxon>
        <taxon>Ascomycota</taxon>
        <taxon>Saccharomycotina</taxon>
        <taxon>Saccharomycetes</taxon>
        <taxon>Saccharomycetales</taxon>
        <taxon>Saccharomycetaceae</taxon>
        <taxon>Nakaseomyces</taxon>
    </lineage>
</organism>
<evidence type="ECO:0000256" key="1">
    <source>
        <dbReference type="ARBA" id="ARBA00004123"/>
    </source>
</evidence>
<dbReference type="PANTHER" id="PTHR12087">
    <property type="entry name" value="ORIGIN RECOGNITION COMPLEX SUBUNIT 4"/>
    <property type="match status" value="1"/>
</dbReference>
<dbReference type="Pfam" id="PF14629">
    <property type="entry name" value="ORC4_C"/>
    <property type="match status" value="1"/>
</dbReference>
<keyword evidence="10" id="KW-1185">Reference proteome</keyword>
<evidence type="ECO:0000256" key="4">
    <source>
        <dbReference type="ARBA" id="ARBA00023125"/>
    </source>
</evidence>
<evidence type="ECO:0000313" key="9">
    <source>
        <dbReference type="EMBL" id="KAL3229756.1"/>
    </source>
</evidence>
<feature type="domain" description="Origin recognition complex subunit 4 C-terminal" evidence="8">
    <location>
        <begin position="300"/>
        <end position="529"/>
    </location>
</feature>
<dbReference type="Gene3D" id="3.40.50.300">
    <property type="entry name" value="P-loop containing nucleotide triphosphate hydrolases"/>
    <property type="match status" value="1"/>
</dbReference>
<comment type="function">
    <text evidence="6">Component of the origin recognition complex (ORC) that binds origins of replication.</text>
</comment>
<dbReference type="PANTHER" id="PTHR12087:SF0">
    <property type="entry name" value="ORIGIN RECOGNITION COMPLEX SUBUNIT 4"/>
    <property type="match status" value="1"/>
</dbReference>